<reference evidence="2 3" key="1">
    <citation type="submission" date="2017-09" db="EMBL/GenBank/DDBJ databases">
        <title>Depth-based differentiation of microbial function through sediment-hosted aquifers and enrichment of novel symbionts in the deep terrestrial subsurface.</title>
        <authorList>
            <person name="Probst A.J."/>
            <person name="Ladd B."/>
            <person name="Jarett J.K."/>
            <person name="Geller-Mcgrath D.E."/>
            <person name="Sieber C.M."/>
            <person name="Emerson J.B."/>
            <person name="Anantharaman K."/>
            <person name="Thomas B.C."/>
            <person name="Malmstrom R."/>
            <person name="Stieglmeier M."/>
            <person name="Klingl A."/>
            <person name="Woyke T."/>
            <person name="Ryan C.M."/>
            <person name="Banfield J.F."/>
        </authorList>
    </citation>
    <scope>NUCLEOTIDE SEQUENCE [LARGE SCALE GENOMIC DNA]</scope>
    <source>
        <strain evidence="2">CG11_big_fil_rev_8_21_14_0_20_43_10</strain>
    </source>
</reference>
<accession>A0A2H0PXM1</accession>
<gene>
    <name evidence="2" type="ORF">COV41_00765</name>
</gene>
<keyword evidence="1" id="KW-0812">Transmembrane</keyword>
<feature type="transmembrane region" description="Helical" evidence="1">
    <location>
        <begin position="52"/>
        <end position="73"/>
    </location>
</feature>
<dbReference type="EMBL" id="PCXE01000014">
    <property type="protein sequence ID" value="PIR26789.1"/>
    <property type="molecule type" value="Genomic_DNA"/>
</dbReference>
<feature type="transmembrane region" description="Helical" evidence="1">
    <location>
        <begin position="313"/>
        <end position="331"/>
    </location>
</feature>
<feature type="transmembrane region" description="Helical" evidence="1">
    <location>
        <begin position="104"/>
        <end position="122"/>
    </location>
</feature>
<keyword evidence="1" id="KW-1133">Transmembrane helix</keyword>
<dbReference type="AlphaFoldDB" id="A0A2H0PXM1"/>
<organism evidence="2 3">
    <name type="scientific">Candidatus Brennerbacteria bacterium CG11_big_fil_rev_8_21_14_0_20_43_10</name>
    <dbReference type="NCBI Taxonomy" id="1974523"/>
    <lineage>
        <taxon>Bacteria</taxon>
        <taxon>Candidatus Brenneribacteriota</taxon>
    </lineage>
</organism>
<comment type="caution">
    <text evidence="2">The sequence shown here is derived from an EMBL/GenBank/DDBJ whole genome shotgun (WGS) entry which is preliminary data.</text>
</comment>
<sequence>MFEQSQKTNVVSVEDSASRGAVFKKFIVLFLGIVFSAGTGALIEYSFRTSNMFVFLLWAAVGCVIWIFLYAVFSLATSWVTAAVLAGIYSLLSCVPLLIRMGGYGALVLWLVFAVIALFGYMRAAQYMSNAIHVRARDVFSGLRASSIVFISLLIAFAYTIPRSSQKGLFVTKADIQALFQAGDPVVRLVYPGYQSDATINSLVDTLVQKQKASDLSGIQDMVNQIPQGFELPNMNQLLEAAKKEARANMISQLSSWFGMKLKGTETLPDIIFAWLDNAYLRLSPETQSMIEKVFAGIVFVTLYTVLRFFGFIFDMLFIAMFSLLRALRIVRIGTMMVEKETLLL</sequence>
<keyword evidence="1" id="KW-0472">Membrane</keyword>
<feature type="transmembrane region" description="Helical" evidence="1">
    <location>
        <begin position="26"/>
        <end position="45"/>
    </location>
</feature>
<name>A0A2H0PXM1_9BACT</name>
<dbReference type="Proteomes" id="UP000236846">
    <property type="component" value="Unassembled WGS sequence"/>
</dbReference>
<proteinExistence type="predicted"/>
<feature type="transmembrane region" description="Helical" evidence="1">
    <location>
        <begin position="142"/>
        <end position="161"/>
    </location>
</feature>
<evidence type="ECO:0000313" key="2">
    <source>
        <dbReference type="EMBL" id="PIR26789.1"/>
    </source>
</evidence>
<protein>
    <submittedName>
        <fullName evidence="2">Uncharacterized protein</fullName>
    </submittedName>
</protein>
<evidence type="ECO:0000313" key="3">
    <source>
        <dbReference type="Proteomes" id="UP000236846"/>
    </source>
</evidence>
<evidence type="ECO:0000256" key="1">
    <source>
        <dbReference type="SAM" id="Phobius"/>
    </source>
</evidence>